<protein>
    <submittedName>
        <fullName evidence="9">Transposon Ty3-G Gag-Pol polyprotein</fullName>
    </submittedName>
</protein>
<keyword evidence="4" id="KW-0863">Zinc-finger</keyword>
<feature type="compositionally biased region" description="Low complexity" evidence="5">
    <location>
        <begin position="295"/>
        <end position="307"/>
    </location>
</feature>
<evidence type="ECO:0000259" key="8">
    <source>
        <dbReference type="PROSITE" id="PS50994"/>
    </source>
</evidence>
<dbReference type="Pfam" id="PF17921">
    <property type="entry name" value="Integrase_H2C2"/>
    <property type="match status" value="1"/>
</dbReference>
<dbReference type="InterPro" id="IPR043502">
    <property type="entry name" value="DNA/RNA_pol_sf"/>
</dbReference>
<feature type="compositionally biased region" description="Basic and acidic residues" evidence="5">
    <location>
        <begin position="231"/>
        <end position="259"/>
    </location>
</feature>
<dbReference type="InterPro" id="IPR036397">
    <property type="entry name" value="RNaseH_sf"/>
</dbReference>
<name>A0A151UHV2_CAJCA</name>
<dbReference type="InterPro" id="IPR041577">
    <property type="entry name" value="RT_RNaseH_2"/>
</dbReference>
<dbReference type="InterPro" id="IPR043128">
    <property type="entry name" value="Rev_trsase/Diguanyl_cyclase"/>
</dbReference>
<dbReference type="Gene3D" id="3.30.70.270">
    <property type="match status" value="2"/>
</dbReference>
<feature type="region of interest" description="Disordered" evidence="5">
    <location>
        <begin position="295"/>
        <end position="320"/>
    </location>
</feature>
<dbReference type="CDD" id="cd01647">
    <property type="entry name" value="RT_LTR"/>
    <property type="match status" value="1"/>
</dbReference>
<keyword evidence="4" id="KW-0479">Metal-binding</keyword>
<dbReference type="PROSITE" id="PS50994">
    <property type="entry name" value="INTEGRASE"/>
    <property type="match status" value="1"/>
</dbReference>
<keyword evidence="2" id="KW-0064">Aspartyl protease</keyword>
<dbReference type="PANTHER" id="PTHR35046">
    <property type="entry name" value="ZINC KNUCKLE (CCHC-TYPE) FAMILY PROTEIN"/>
    <property type="match status" value="1"/>
</dbReference>
<dbReference type="Pfam" id="PF00078">
    <property type="entry name" value="RVT_1"/>
    <property type="match status" value="1"/>
</dbReference>
<proteinExistence type="predicted"/>
<dbReference type="Gene3D" id="1.10.340.70">
    <property type="match status" value="1"/>
</dbReference>
<dbReference type="GO" id="GO:0004190">
    <property type="term" value="F:aspartic-type endopeptidase activity"/>
    <property type="evidence" value="ECO:0007669"/>
    <property type="project" value="UniProtKB-KW"/>
</dbReference>
<keyword evidence="3" id="KW-0238">DNA-binding</keyword>
<reference evidence="9" key="1">
    <citation type="journal article" date="2012" name="Nat. Biotechnol.">
        <title>Draft genome sequence of pigeonpea (Cajanus cajan), an orphan legume crop of resource-poor farmers.</title>
        <authorList>
            <person name="Varshney R.K."/>
            <person name="Chen W."/>
            <person name="Li Y."/>
            <person name="Bharti A.K."/>
            <person name="Saxena R.K."/>
            <person name="Schlueter J.A."/>
            <person name="Donoghue M.T."/>
            <person name="Azam S."/>
            <person name="Fan G."/>
            <person name="Whaley A.M."/>
            <person name="Farmer A.D."/>
            <person name="Sheridan J."/>
            <person name="Iwata A."/>
            <person name="Tuteja R."/>
            <person name="Penmetsa R.V."/>
            <person name="Wu W."/>
            <person name="Upadhyaya H.D."/>
            <person name="Yang S.P."/>
            <person name="Shah T."/>
            <person name="Saxena K.B."/>
            <person name="Michael T."/>
            <person name="McCombie W.R."/>
            <person name="Yang B."/>
            <person name="Zhang G."/>
            <person name="Yang H."/>
            <person name="Wang J."/>
            <person name="Spillane C."/>
            <person name="Cook D.R."/>
            <person name="May G.D."/>
            <person name="Xu X."/>
            <person name="Jackson S.A."/>
        </authorList>
    </citation>
    <scope>NUCLEOTIDE SEQUENCE [LARGE SCALE GENOMIC DNA]</scope>
</reference>
<dbReference type="Pfam" id="PF17919">
    <property type="entry name" value="RT_RNaseH_2"/>
    <property type="match status" value="1"/>
</dbReference>
<dbReference type="SUPFAM" id="SSF56672">
    <property type="entry name" value="DNA/RNA polymerases"/>
    <property type="match status" value="1"/>
</dbReference>
<dbReference type="InterPro" id="IPR056924">
    <property type="entry name" value="SH3_Tf2-1"/>
</dbReference>
<evidence type="ECO:0000259" key="7">
    <source>
        <dbReference type="PROSITE" id="PS50878"/>
    </source>
</evidence>
<dbReference type="Proteomes" id="UP000075243">
    <property type="component" value="Unassembled WGS sequence"/>
</dbReference>
<accession>A0A151UHV2</accession>
<dbReference type="InterPro" id="IPR012337">
    <property type="entry name" value="RNaseH-like_sf"/>
</dbReference>
<feature type="compositionally biased region" description="Basic and acidic residues" evidence="5">
    <location>
        <begin position="60"/>
        <end position="75"/>
    </location>
</feature>
<dbReference type="InterPro" id="IPR041588">
    <property type="entry name" value="Integrase_H2C2"/>
</dbReference>
<dbReference type="InterPro" id="IPR001878">
    <property type="entry name" value="Znf_CCHC"/>
</dbReference>
<dbReference type="InterPro" id="IPR001584">
    <property type="entry name" value="Integrase_cat-core"/>
</dbReference>
<dbReference type="PROSITE" id="PS50878">
    <property type="entry name" value="RT_POL"/>
    <property type="match status" value="1"/>
</dbReference>
<dbReference type="InterPro" id="IPR036875">
    <property type="entry name" value="Znf_CCHC_sf"/>
</dbReference>
<dbReference type="PROSITE" id="PS50158">
    <property type="entry name" value="ZF_CCHC"/>
    <property type="match status" value="1"/>
</dbReference>
<evidence type="ECO:0000256" key="2">
    <source>
        <dbReference type="ARBA" id="ARBA00022750"/>
    </source>
</evidence>
<dbReference type="Pfam" id="PF24626">
    <property type="entry name" value="SH3_Tf2-1"/>
    <property type="match status" value="1"/>
</dbReference>
<feature type="compositionally biased region" description="Polar residues" evidence="5">
    <location>
        <begin position="28"/>
        <end position="39"/>
    </location>
</feature>
<dbReference type="GO" id="GO:0003677">
    <property type="term" value="F:DNA binding"/>
    <property type="evidence" value="ECO:0007669"/>
    <property type="project" value="UniProtKB-KW"/>
</dbReference>
<dbReference type="InterPro" id="IPR005162">
    <property type="entry name" value="Retrotrans_gag_dom"/>
</dbReference>
<dbReference type="SUPFAM" id="SSF53098">
    <property type="entry name" value="Ribonuclease H-like"/>
    <property type="match status" value="1"/>
</dbReference>
<dbReference type="Gene3D" id="4.10.60.10">
    <property type="entry name" value="Zinc finger, CCHC-type"/>
    <property type="match status" value="1"/>
</dbReference>
<feature type="region of interest" description="Disordered" evidence="5">
    <location>
        <begin position="1"/>
        <end position="75"/>
    </location>
</feature>
<feature type="region of interest" description="Disordered" evidence="5">
    <location>
        <begin position="230"/>
        <end position="263"/>
    </location>
</feature>
<evidence type="ECO:0000256" key="5">
    <source>
        <dbReference type="SAM" id="MobiDB-lite"/>
    </source>
</evidence>
<comment type="caution">
    <text evidence="9">The sequence shown here is derived from an EMBL/GenBank/DDBJ whole genome shotgun (WGS) entry which is preliminary data.</text>
</comment>
<feature type="compositionally biased region" description="Basic and acidic residues" evidence="5">
    <location>
        <begin position="1"/>
        <end position="24"/>
    </location>
</feature>
<dbReference type="EMBL" id="AGCT01063933">
    <property type="protein sequence ID" value="KYP78887.1"/>
    <property type="molecule type" value="Genomic_DNA"/>
</dbReference>
<sequence length="1141" mass="133635">MPKRHDGEGPSRPHRNKHDEEPSRPKSQHSNTHSSSKRFYSSHHDDGYYQRPPRQHRPRHETTSLKEPRFDLPPFHGKDNVDDYLDWEMKVEQLFTCNNVSEERRVHMATLSFQGYAMYWWTSLERERRTHHEPPIQYWNELRSAVRRRHIPPYFERELMDKLQRLQQRDLSVEEYRQQMELLMSGLNLEIRDKVELLPYRDLNELVQLCVRVEQQLRRKPTLWKESTSYPRKDFKKEGQPSYSKERPLKEKPKEKPSNDTRTSSIKCFKCLGRGHIASQCPTKMTMIIRGNEILSEENTSSSSSSSSEEDEILSSKHQIDLAPRASLPNRLAYRTNPQETKEIETQVENLMKKGWVQKSLSPYVVPVLLVLKKDGTWRMCTDCRAINNIIVKYRHPIPRLDDMLDDLHGAIIFSKIDLKSGYHKIRIKEGDEWKTAFKTKFGLYEWLVMPFGLTNAPSTFMRLMNHVLRDCIGRFVVVYFDDILIYSKSLKDHLGHLRNVFLILRDNHLYANLEKCTFCQENVNFLGFIVGKEGVKVDLEKVKAIQEWPTPKNVGDIRSFHGSASFYRRFFKVFSTIASSLNELVKKDVPFIWGEKQEKAFHNLKDQLRHAPILALPNFSQTFELECDASGIGIGAVLVQGGHPIAYFREKHSGLTLNYPTYDKELYALIKALKTWEHYLVTKDFIIHTDHESLKYLRGQGKLNKRHSKLLEYLEQSPYVIKYKKGKSNVVADALSRRYTLLTTLSSQILGFDNIRELYEKDLDFQSTYEQCLKKAFDGFYIDDGYLFKMEKVCIPKRSIRKLLIKESHEGGLMGHFGVDKTLSFIKERFYWPHMRVDVQRYCSKCIACLQAKSKVMPDGLYTPLRIASTPWVYISIDFVLGLPRTQRGHDSIFVVVDRFSKMAHFIPCHKVDDASHISRLFFREVVRLHGIPKTIVSNRDVKFLSHFWKTLWERLGTQLLFSTTCHPQTDGKTEVVNRSLSTLLMVIFKNNKKSCDEHLPHIEFAYNRVVHKTTNLSPFEVVYGFNPLTPFDILPLPSISSYLHKEGVSKAYFIKKLHEKVKGQIEKQTQKYIEYNNKGRNKIIFEEGDLVWLHLRKERFPTQRKSKLSRRGDGPFKVLQRINDNAYKLDLPSDYGVST</sequence>
<keyword evidence="4" id="KW-0862">Zinc</keyword>
<dbReference type="FunFam" id="1.10.340.70:FF:000001">
    <property type="entry name" value="Retrovirus-related Pol polyprotein from transposon gypsy-like Protein"/>
    <property type="match status" value="1"/>
</dbReference>
<dbReference type="GO" id="GO:0015074">
    <property type="term" value="P:DNA integration"/>
    <property type="evidence" value="ECO:0007669"/>
    <property type="project" value="InterPro"/>
</dbReference>
<feature type="domain" description="CCHC-type" evidence="6">
    <location>
        <begin position="267"/>
        <end position="282"/>
    </location>
</feature>
<evidence type="ECO:0000313" key="9">
    <source>
        <dbReference type="EMBL" id="KYP78887.1"/>
    </source>
</evidence>
<dbReference type="GO" id="GO:0006508">
    <property type="term" value="P:proteolysis"/>
    <property type="evidence" value="ECO:0007669"/>
    <property type="project" value="UniProtKB-KW"/>
</dbReference>
<keyword evidence="1" id="KW-0645">Protease</keyword>
<dbReference type="SUPFAM" id="SSF57756">
    <property type="entry name" value="Retrovirus zinc finger-like domains"/>
    <property type="match status" value="1"/>
</dbReference>
<dbReference type="FunFam" id="3.30.70.270:FF:000020">
    <property type="entry name" value="Transposon Tf2-6 polyprotein-like Protein"/>
    <property type="match status" value="1"/>
</dbReference>
<organism evidence="9 10">
    <name type="scientific">Cajanus cajan</name>
    <name type="common">Pigeon pea</name>
    <name type="synonym">Cajanus indicus</name>
    <dbReference type="NCBI Taxonomy" id="3821"/>
    <lineage>
        <taxon>Eukaryota</taxon>
        <taxon>Viridiplantae</taxon>
        <taxon>Streptophyta</taxon>
        <taxon>Embryophyta</taxon>
        <taxon>Tracheophyta</taxon>
        <taxon>Spermatophyta</taxon>
        <taxon>Magnoliopsida</taxon>
        <taxon>eudicotyledons</taxon>
        <taxon>Gunneridae</taxon>
        <taxon>Pentapetalae</taxon>
        <taxon>rosids</taxon>
        <taxon>fabids</taxon>
        <taxon>Fabales</taxon>
        <taxon>Fabaceae</taxon>
        <taxon>Papilionoideae</taxon>
        <taxon>50 kb inversion clade</taxon>
        <taxon>NPAAA clade</taxon>
        <taxon>indigoferoid/millettioid clade</taxon>
        <taxon>Phaseoleae</taxon>
        <taxon>Cajanus</taxon>
    </lineage>
</organism>
<dbReference type="GO" id="GO:0008270">
    <property type="term" value="F:zinc ion binding"/>
    <property type="evidence" value="ECO:0007669"/>
    <property type="project" value="UniProtKB-KW"/>
</dbReference>
<evidence type="ECO:0000313" key="10">
    <source>
        <dbReference type="Proteomes" id="UP000075243"/>
    </source>
</evidence>
<dbReference type="SMART" id="SM00343">
    <property type="entry name" value="ZnF_C2HC"/>
    <property type="match status" value="1"/>
</dbReference>
<feature type="domain" description="Integrase catalytic" evidence="8">
    <location>
        <begin position="868"/>
        <end position="1028"/>
    </location>
</feature>
<dbReference type="Gene3D" id="3.30.420.10">
    <property type="entry name" value="Ribonuclease H-like superfamily/Ribonuclease H"/>
    <property type="match status" value="1"/>
</dbReference>
<evidence type="ECO:0000256" key="3">
    <source>
        <dbReference type="ARBA" id="ARBA00023125"/>
    </source>
</evidence>
<feature type="domain" description="Reverse transcriptase" evidence="7">
    <location>
        <begin position="352"/>
        <end position="531"/>
    </location>
</feature>
<evidence type="ECO:0000259" key="6">
    <source>
        <dbReference type="PROSITE" id="PS50158"/>
    </source>
</evidence>
<keyword evidence="10" id="KW-1185">Reference proteome</keyword>
<evidence type="ECO:0000256" key="1">
    <source>
        <dbReference type="ARBA" id="ARBA00022670"/>
    </source>
</evidence>
<keyword evidence="2" id="KW-0378">Hydrolase</keyword>
<dbReference type="Gramene" id="C.cajan_45456.t">
    <property type="protein sequence ID" value="C.cajan_45456.t"/>
    <property type="gene ID" value="C.cajan_45456"/>
</dbReference>
<dbReference type="PANTHER" id="PTHR35046:SF9">
    <property type="entry name" value="RNA-DIRECTED DNA POLYMERASE"/>
    <property type="match status" value="1"/>
</dbReference>
<gene>
    <name evidence="9" type="ORF">KK1_045256</name>
</gene>
<dbReference type="CDD" id="cd09274">
    <property type="entry name" value="RNase_HI_RT_Ty3"/>
    <property type="match status" value="1"/>
</dbReference>
<evidence type="ECO:0000256" key="4">
    <source>
        <dbReference type="PROSITE-ProRule" id="PRU00047"/>
    </source>
</evidence>
<dbReference type="Gene3D" id="3.10.10.10">
    <property type="entry name" value="HIV Type 1 Reverse Transcriptase, subunit A, domain 1"/>
    <property type="match status" value="1"/>
</dbReference>
<dbReference type="AlphaFoldDB" id="A0A151UHV2"/>
<dbReference type="InterPro" id="IPR000477">
    <property type="entry name" value="RT_dom"/>
</dbReference>
<dbReference type="Pfam" id="PF03732">
    <property type="entry name" value="Retrotrans_gag"/>
    <property type="match status" value="1"/>
</dbReference>